<sequence length="134" mass="14610">MPASWMFNAAWIDAVRTVAEQRNTNSDESTARKGSVAEWWGVSEENGEDEGRRGAVLFVTNRDLSIVISGWFWEEKAGAVERGRTTVASCSSTSGRCDGTSSVRFEFDAANSMSSSASSKVYSDILFLYSLAIS</sequence>
<gene>
    <name evidence="1" type="ORF">BLNAU_8577</name>
</gene>
<comment type="caution">
    <text evidence="1">The sequence shown here is derived from an EMBL/GenBank/DDBJ whole genome shotgun (WGS) entry which is preliminary data.</text>
</comment>
<keyword evidence="2" id="KW-1185">Reference proteome</keyword>
<protein>
    <submittedName>
        <fullName evidence="1">Uncharacterized protein</fullName>
    </submittedName>
</protein>
<dbReference type="EMBL" id="JARBJD010000055">
    <property type="protein sequence ID" value="KAK2956523.1"/>
    <property type="molecule type" value="Genomic_DNA"/>
</dbReference>
<reference evidence="1 2" key="1">
    <citation type="journal article" date="2022" name="bioRxiv">
        <title>Genomics of Preaxostyla Flagellates Illuminates Evolutionary Transitions and the Path Towards Mitochondrial Loss.</title>
        <authorList>
            <person name="Novak L.V.F."/>
            <person name="Treitli S.C."/>
            <person name="Pyrih J."/>
            <person name="Halakuc P."/>
            <person name="Pipaliya S.V."/>
            <person name="Vacek V."/>
            <person name="Brzon O."/>
            <person name="Soukal P."/>
            <person name="Eme L."/>
            <person name="Dacks J.B."/>
            <person name="Karnkowska A."/>
            <person name="Elias M."/>
            <person name="Hampl V."/>
        </authorList>
    </citation>
    <scope>NUCLEOTIDE SEQUENCE [LARGE SCALE GENOMIC DNA]</scope>
    <source>
        <strain evidence="1">NAU3</strain>
        <tissue evidence="1">Gut</tissue>
    </source>
</reference>
<accession>A0ABQ9XYG1</accession>
<evidence type="ECO:0000313" key="2">
    <source>
        <dbReference type="Proteomes" id="UP001281761"/>
    </source>
</evidence>
<name>A0ABQ9XYG1_9EUKA</name>
<organism evidence="1 2">
    <name type="scientific">Blattamonas nauphoetae</name>
    <dbReference type="NCBI Taxonomy" id="2049346"/>
    <lineage>
        <taxon>Eukaryota</taxon>
        <taxon>Metamonada</taxon>
        <taxon>Preaxostyla</taxon>
        <taxon>Oxymonadida</taxon>
        <taxon>Blattamonas</taxon>
    </lineage>
</organism>
<dbReference type="Proteomes" id="UP001281761">
    <property type="component" value="Unassembled WGS sequence"/>
</dbReference>
<evidence type="ECO:0000313" key="1">
    <source>
        <dbReference type="EMBL" id="KAK2956523.1"/>
    </source>
</evidence>
<proteinExistence type="predicted"/>